<dbReference type="HOGENOM" id="CLU_472638_0_0_1"/>
<evidence type="ECO:0000313" key="1">
    <source>
        <dbReference type="EMBL" id="EPX73864.1"/>
    </source>
</evidence>
<gene>
    <name evidence="1" type="ORF">SOCG_03083</name>
</gene>
<accession>S9RIN3</accession>
<dbReference type="VEuPathDB" id="FungiDB:SOCG_03083"/>
<reference evidence="1 2" key="1">
    <citation type="journal article" date="2011" name="Science">
        <title>Comparative functional genomics of the fission yeasts.</title>
        <authorList>
            <person name="Rhind N."/>
            <person name="Chen Z."/>
            <person name="Yassour M."/>
            <person name="Thompson D.A."/>
            <person name="Haas B.J."/>
            <person name="Habib N."/>
            <person name="Wapinski I."/>
            <person name="Roy S."/>
            <person name="Lin M.F."/>
            <person name="Heiman D.I."/>
            <person name="Young S.K."/>
            <person name="Furuya K."/>
            <person name="Guo Y."/>
            <person name="Pidoux A."/>
            <person name="Chen H.M."/>
            <person name="Robbertse B."/>
            <person name="Goldberg J.M."/>
            <person name="Aoki K."/>
            <person name="Bayne E.H."/>
            <person name="Berlin A.M."/>
            <person name="Desjardins C.A."/>
            <person name="Dobbs E."/>
            <person name="Dukaj L."/>
            <person name="Fan L."/>
            <person name="FitzGerald M.G."/>
            <person name="French C."/>
            <person name="Gujja S."/>
            <person name="Hansen K."/>
            <person name="Keifenheim D."/>
            <person name="Levin J.Z."/>
            <person name="Mosher R.A."/>
            <person name="Mueller C.A."/>
            <person name="Pfiffner J."/>
            <person name="Priest M."/>
            <person name="Russ C."/>
            <person name="Smialowska A."/>
            <person name="Swoboda P."/>
            <person name="Sykes S.M."/>
            <person name="Vaughn M."/>
            <person name="Vengrova S."/>
            <person name="Yoder R."/>
            <person name="Zeng Q."/>
            <person name="Allshire R."/>
            <person name="Baulcombe D."/>
            <person name="Birren B.W."/>
            <person name="Brown W."/>
            <person name="Ekwall K."/>
            <person name="Kellis M."/>
            <person name="Leatherwood J."/>
            <person name="Levin H."/>
            <person name="Margalit H."/>
            <person name="Martienssen R."/>
            <person name="Nieduszynski C.A."/>
            <person name="Spatafora J.W."/>
            <person name="Friedman N."/>
            <person name="Dalgaard J.Z."/>
            <person name="Baumann P."/>
            <person name="Niki H."/>
            <person name="Regev A."/>
            <person name="Nusbaum C."/>
        </authorList>
    </citation>
    <scope>NUCLEOTIDE SEQUENCE [LARGE SCALE GENOMIC DNA]</scope>
    <source>
        <strain evidence="2">yFS286</strain>
    </source>
</reference>
<proteinExistence type="predicted"/>
<dbReference type="AlphaFoldDB" id="S9RIN3"/>
<name>S9RIN3_SCHOY</name>
<sequence length="465" mass="53425">MSALYRGLKCNSHFLSRYTIERKVKKLLRTAIRSVHLHELESFQIIQILFKEFDYGVGVNWTCLSLFSNPLAWYFLTWNAFSYAILDSAEAAVLPATVLSRLITHMSQKTLEDLLQRLLQLVIHLKSVSNSMSSVSRKRSTFFIFVIVLEAISLKQYAKIEFSSRDSKICQKMLLLLSELEWGFRSLSSSWSTLDFIFAVAMTRGKQMVVPHAKSLSQTLHCWTVEGKEFDIEKFSEIPFLYTLLLVKQLQKLRIHKLLSGQIPDTTFVKSTMEDLEKISNSCSFLFYALKQNSREAVSNDFVLELCLHDFLFANTISSESNEPTSANDQEMFMIPLDCLFNFTLLPVPEHELQDIISSKFQLYKQSTNRNSFLKHLFCMISQKIVSNLENSLVLLKASIGILPFLTESEGHEFLQQFEVLIQNLPREYQDSTILLVAKQLSTLSYSHASSFLPHWASLLISPAR</sequence>
<dbReference type="EMBL" id="KE503206">
    <property type="protein sequence ID" value="EPX73864.1"/>
    <property type="molecule type" value="Genomic_DNA"/>
</dbReference>
<dbReference type="RefSeq" id="XP_013017025.1">
    <property type="nucleotide sequence ID" value="XM_013161571.1"/>
</dbReference>
<dbReference type="OMA" id="KETIMIH"/>
<dbReference type="OrthoDB" id="5398423at2759"/>
<keyword evidence="2" id="KW-1185">Reference proteome</keyword>
<evidence type="ECO:0000313" key="2">
    <source>
        <dbReference type="Proteomes" id="UP000016088"/>
    </source>
</evidence>
<organism evidence="1 2">
    <name type="scientific">Schizosaccharomyces octosporus (strain yFS286)</name>
    <name type="common">Fission yeast</name>
    <name type="synonym">Octosporomyces octosporus</name>
    <dbReference type="NCBI Taxonomy" id="483514"/>
    <lineage>
        <taxon>Eukaryota</taxon>
        <taxon>Fungi</taxon>
        <taxon>Dikarya</taxon>
        <taxon>Ascomycota</taxon>
        <taxon>Taphrinomycotina</taxon>
        <taxon>Schizosaccharomycetes</taxon>
        <taxon>Schizosaccharomycetales</taxon>
        <taxon>Schizosaccharomycetaceae</taxon>
        <taxon>Schizosaccharomyces</taxon>
    </lineage>
</organism>
<dbReference type="GeneID" id="25032055"/>
<dbReference type="Proteomes" id="UP000016088">
    <property type="component" value="Unassembled WGS sequence"/>
</dbReference>
<protein>
    <submittedName>
        <fullName evidence="1">Uncharacterized protein</fullName>
    </submittedName>
</protein>